<sequence length="307" mass="33548">MQKKSNRWFIWVFVVVAVVALVGFSFGSIFDSLLSSRPSPSPTVPTPGTTPTPPVVSDIEKKNLKDLENGYLQILEKEPDNPDALRGLAEARSQMIKIGLKTEKDLLDPLEKLVELNPEQTQYQVLLAQTLQKTGKRESAAQTYRSILATEPGNMDALQGFVNLLVEQQRPSAATELLQTTLKNAPQANQVKPNSINESAVQLLLGQVYATQRQFDQAVGVYDKLIAKDPNDFRPVFAKAILLREQGKTKEADILFNSAEKLAPGQYKDQIKAAAQKPNETPEASPSSQSPSASPQPSPSSTPGTPE</sequence>
<dbReference type="OrthoDB" id="581415at2"/>
<evidence type="ECO:0000256" key="3">
    <source>
        <dbReference type="PROSITE-ProRule" id="PRU00339"/>
    </source>
</evidence>
<dbReference type="RefSeq" id="WP_012165900.1">
    <property type="nucleotide sequence ID" value="NC_009925.1"/>
</dbReference>
<dbReference type="PANTHER" id="PTHR44943:SF5">
    <property type="entry name" value="BLL7697 PROTEIN"/>
    <property type="match status" value="1"/>
</dbReference>
<feature type="compositionally biased region" description="Pro residues" evidence="4">
    <location>
        <begin position="294"/>
        <end position="307"/>
    </location>
</feature>
<dbReference type="EMBL" id="CP000828">
    <property type="protein sequence ID" value="ABW30686.1"/>
    <property type="molecule type" value="Genomic_DNA"/>
</dbReference>
<evidence type="ECO:0000313" key="7">
    <source>
        <dbReference type="Proteomes" id="UP000000268"/>
    </source>
</evidence>
<dbReference type="SUPFAM" id="SSF48452">
    <property type="entry name" value="TPR-like"/>
    <property type="match status" value="1"/>
</dbReference>
<dbReference type="Pfam" id="PF14559">
    <property type="entry name" value="TPR_19"/>
    <property type="match status" value="1"/>
</dbReference>
<evidence type="ECO:0000313" key="6">
    <source>
        <dbReference type="EMBL" id="ABW30686.1"/>
    </source>
</evidence>
<gene>
    <name evidence="6" type="ordered locus">AM1_5741</name>
</gene>
<accession>B0BZE1</accession>
<keyword evidence="5" id="KW-0812">Transmembrane</keyword>
<dbReference type="SMART" id="SM00028">
    <property type="entry name" value="TPR"/>
    <property type="match status" value="3"/>
</dbReference>
<dbReference type="InterPro" id="IPR051685">
    <property type="entry name" value="Ycf3/AcsC/BcsC/TPR_MFPF"/>
</dbReference>
<dbReference type="Gene3D" id="1.25.40.10">
    <property type="entry name" value="Tetratricopeptide repeat domain"/>
    <property type="match status" value="2"/>
</dbReference>
<keyword evidence="1" id="KW-0677">Repeat</keyword>
<keyword evidence="7" id="KW-1185">Reference proteome</keyword>
<feature type="region of interest" description="Disordered" evidence="4">
    <location>
        <begin position="267"/>
        <end position="307"/>
    </location>
</feature>
<keyword evidence="5" id="KW-1133">Transmembrane helix</keyword>
<reference evidence="6 7" key="1">
    <citation type="journal article" date="2008" name="Proc. Natl. Acad. Sci. U.S.A.">
        <title>Niche adaptation and genome expansion in the chlorophyll d-producing cyanobacterium Acaryochloris marina.</title>
        <authorList>
            <person name="Swingley W.D."/>
            <person name="Chen M."/>
            <person name="Cheung P.C."/>
            <person name="Conrad A.L."/>
            <person name="Dejesa L.C."/>
            <person name="Hao J."/>
            <person name="Honchak B.M."/>
            <person name="Karbach L.E."/>
            <person name="Kurdoglu A."/>
            <person name="Lahiri S."/>
            <person name="Mastrian S.D."/>
            <person name="Miyashita H."/>
            <person name="Page L."/>
            <person name="Ramakrishna P."/>
            <person name="Satoh S."/>
            <person name="Sattley W.M."/>
            <person name="Shimada Y."/>
            <person name="Taylor H.L."/>
            <person name="Tomo T."/>
            <person name="Tsuchiya T."/>
            <person name="Wang Z.T."/>
            <person name="Raymond J."/>
            <person name="Mimuro M."/>
            <person name="Blankenship R.E."/>
            <person name="Touchman J.W."/>
        </authorList>
    </citation>
    <scope>NUCLEOTIDE SEQUENCE [LARGE SCALE GENOMIC DNA]</scope>
    <source>
        <strain evidence="7">MBIC 11017</strain>
    </source>
</reference>
<feature type="transmembrane region" description="Helical" evidence="5">
    <location>
        <begin position="9"/>
        <end position="30"/>
    </location>
</feature>
<dbReference type="STRING" id="329726.AM1_5741"/>
<dbReference type="eggNOG" id="COG0457">
    <property type="taxonomic scope" value="Bacteria"/>
</dbReference>
<evidence type="ECO:0000256" key="5">
    <source>
        <dbReference type="SAM" id="Phobius"/>
    </source>
</evidence>
<dbReference type="AlphaFoldDB" id="B0BZE1"/>
<dbReference type="PANTHER" id="PTHR44943">
    <property type="entry name" value="CELLULOSE SYNTHASE OPERON PROTEIN C"/>
    <property type="match status" value="1"/>
</dbReference>
<dbReference type="HOGENOM" id="CLU_069342_0_0_3"/>
<dbReference type="Proteomes" id="UP000000268">
    <property type="component" value="Chromosome"/>
</dbReference>
<dbReference type="PROSITE" id="PS50005">
    <property type="entry name" value="TPR"/>
    <property type="match status" value="1"/>
</dbReference>
<protein>
    <submittedName>
        <fullName evidence="6">TPR domain protein, putative</fullName>
    </submittedName>
</protein>
<feature type="region of interest" description="Disordered" evidence="4">
    <location>
        <begin position="36"/>
        <end position="57"/>
    </location>
</feature>
<evidence type="ECO:0000256" key="4">
    <source>
        <dbReference type="SAM" id="MobiDB-lite"/>
    </source>
</evidence>
<dbReference type="Pfam" id="PF13432">
    <property type="entry name" value="TPR_16"/>
    <property type="match status" value="1"/>
</dbReference>
<keyword evidence="2 3" id="KW-0802">TPR repeat</keyword>
<organism evidence="6 7">
    <name type="scientific">Acaryochloris marina (strain MBIC 11017)</name>
    <dbReference type="NCBI Taxonomy" id="329726"/>
    <lineage>
        <taxon>Bacteria</taxon>
        <taxon>Bacillati</taxon>
        <taxon>Cyanobacteriota</taxon>
        <taxon>Cyanophyceae</taxon>
        <taxon>Acaryochloridales</taxon>
        <taxon>Acaryochloridaceae</taxon>
        <taxon>Acaryochloris</taxon>
    </lineage>
</organism>
<dbReference type="InterPro" id="IPR019734">
    <property type="entry name" value="TPR_rpt"/>
</dbReference>
<evidence type="ECO:0000256" key="1">
    <source>
        <dbReference type="ARBA" id="ARBA00022737"/>
    </source>
</evidence>
<feature type="repeat" description="TPR" evidence="3">
    <location>
        <begin position="199"/>
        <end position="232"/>
    </location>
</feature>
<feature type="compositionally biased region" description="Pro residues" evidence="4">
    <location>
        <begin position="39"/>
        <end position="54"/>
    </location>
</feature>
<feature type="compositionally biased region" description="Low complexity" evidence="4">
    <location>
        <begin position="281"/>
        <end position="293"/>
    </location>
</feature>
<evidence type="ECO:0000256" key="2">
    <source>
        <dbReference type="ARBA" id="ARBA00022803"/>
    </source>
</evidence>
<dbReference type="InterPro" id="IPR011990">
    <property type="entry name" value="TPR-like_helical_dom_sf"/>
</dbReference>
<keyword evidence="5" id="KW-0472">Membrane</keyword>
<proteinExistence type="predicted"/>
<name>B0BZE1_ACAM1</name>
<dbReference type="KEGG" id="amr:AM1_5741"/>